<accession>A0A9Q1IBR9</accession>
<dbReference type="EMBL" id="JAINUF010000022">
    <property type="protein sequence ID" value="KAJ8333839.1"/>
    <property type="molecule type" value="Genomic_DNA"/>
</dbReference>
<keyword evidence="3" id="KW-1185">Reference proteome</keyword>
<organism evidence="2 3">
    <name type="scientific">Synaphobranchus kaupii</name>
    <name type="common">Kaup's arrowtooth eel</name>
    <dbReference type="NCBI Taxonomy" id="118154"/>
    <lineage>
        <taxon>Eukaryota</taxon>
        <taxon>Metazoa</taxon>
        <taxon>Chordata</taxon>
        <taxon>Craniata</taxon>
        <taxon>Vertebrata</taxon>
        <taxon>Euteleostomi</taxon>
        <taxon>Actinopterygii</taxon>
        <taxon>Neopterygii</taxon>
        <taxon>Teleostei</taxon>
        <taxon>Anguilliformes</taxon>
        <taxon>Synaphobranchidae</taxon>
        <taxon>Synaphobranchus</taxon>
    </lineage>
</organism>
<feature type="region of interest" description="Disordered" evidence="1">
    <location>
        <begin position="33"/>
        <end position="66"/>
    </location>
</feature>
<dbReference type="AlphaFoldDB" id="A0A9Q1IBR9"/>
<evidence type="ECO:0000313" key="3">
    <source>
        <dbReference type="Proteomes" id="UP001152622"/>
    </source>
</evidence>
<dbReference type="Proteomes" id="UP001152622">
    <property type="component" value="Chromosome 22"/>
</dbReference>
<protein>
    <submittedName>
        <fullName evidence="2">Uncharacterized protein</fullName>
    </submittedName>
</protein>
<reference evidence="2" key="1">
    <citation type="journal article" date="2023" name="Science">
        <title>Genome structures resolve the early diversification of teleost fishes.</title>
        <authorList>
            <person name="Parey E."/>
            <person name="Louis A."/>
            <person name="Montfort J."/>
            <person name="Bouchez O."/>
            <person name="Roques C."/>
            <person name="Iampietro C."/>
            <person name="Lluch J."/>
            <person name="Castinel A."/>
            <person name="Donnadieu C."/>
            <person name="Desvignes T."/>
            <person name="Floi Bucao C."/>
            <person name="Jouanno E."/>
            <person name="Wen M."/>
            <person name="Mejri S."/>
            <person name="Dirks R."/>
            <person name="Jansen H."/>
            <person name="Henkel C."/>
            <person name="Chen W.J."/>
            <person name="Zahm M."/>
            <person name="Cabau C."/>
            <person name="Klopp C."/>
            <person name="Thompson A.W."/>
            <person name="Robinson-Rechavi M."/>
            <person name="Braasch I."/>
            <person name="Lecointre G."/>
            <person name="Bobe J."/>
            <person name="Postlethwait J.H."/>
            <person name="Berthelot C."/>
            <person name="Roest Crollius H."/>
            <person name="Guiguen Y."/>
        </authorList>
    </citation>
    <scope>NUCLEOTIDE SEQUENCE</scope>
    <source>
        <strain evidence="2">WJC10195</strain>
    </source>
</reference>
<evidence type="ECO:0000256" key="1">
    <source>
        <dbReference type="SAM" id="MobiDB-lite"/>
    </source>
</evidence>
<name>A0A9Q1IBR9_SYNKA</name>
<gene>
    <name evidence="2" type="ORF">SKAU_G00411580</name>
</gene>
<proteinExistence type="predicted"/>
<sequence length="66" mass="7993">MGNRELRQENDELHRRWYSYNTLPKKEHQTYPYAAPYRGHTPSPPRREKIYRGLNPTIPDFIHSDP</sequence>
<evidence type="ECO:0000313" key="2">
    <source>
        <dbReference type="EMBL" id="KAJ8333839.1"/>
    </source>
</evidence>
<comment type="caution">
    <text evidence="2">The sequence shown here is derived from an EMBL/GenBank/DDBJ whole genome shotgun (WGS) entry which is preliminary data.</text>
</comment>